<sequence>MVMVNVQDAVLSITGGISGLQDALTQNPLALPSIVSALQGAMDFVVGLATVLATITNAIITATLVTLCSLLTDPGNYLDFTIKYYSGLTPNS</sequence>
<organism evidence="1 2">
    <name type="scientific">Caerostris extrusa</name>
    <name type="common">Bark spider</name>
    <name type="synonym">Caerostris bankana</name>
    <dbReference type="NCBI Taxonomy" id="172846"/>
    <lineage>
        <taxon>Eukaryota</taxon>
        <taxon>Metazoa</taxon>
        <taxon>Ecdysozoa</taxon>
        <taxon>Arthropoda</taxon>
        <taxon>Chelicerata</taxon>
        <taxon>Arachnida</taxon>
        <taxon>Araneae</taxon>
        <taxon>Araneomorphae</taxon>
        <taxon>Entelegynae</taxon>
        <taxon>Araneoidea</taxon>
        <taxon>Araneidae</taxon>
        <taxon>Caerostris</taxon>
    </lineage>
</organism>
<accession>A0AAV4SZD7</accession>
<evidence type="ECO:0000313" key="2">
    <source>
        <dbReference type="Proteomes" id="UP001054945"/>
    </source>
</evidence>
<evidence type="ECO:0000313" key="1">
    <source>
        <dbReference type="EMBL" id="GIY39405.1"/>
    </source>
</evidence>
<name>A0AAV4SZD7_CAEEX</name>
<gene>
    <name evidence="1" type="ORF">CEXT_531721</name>
</gene>
<keyword evidence="2" id="KW-1185">Reference proteome</keyword>
<reference evidence="1 2" key="1">
    <citation type="submission" date="2021-06" db="EMBL/GenBank/DDBJ databases">
        <title>Caerostris extrusa draft genome.</title>
        <authorList>
            <person name="Kono N."/>
            <person name="Arakawa K."/>
        </authorList>
    </citation>
    <scope>NUCLEOTIDE SEQUENCE [LARGE SCALE GENOMIC DNA]</scope>
</reference>
<protein>
    <submittedName>
        <fullName evidence="1">Uncharacterized protein</fullName>
    </submittedName>
</protein>
<proteinExistence type="predicted"/>
<comment type="caution">
    <text evidence="1">The sequence shown here is derived from an EMBL/GenBank/DDBJ whole genome shotgun (WGS) entry which is preliminary data.</text>
</comment>
<dbReference type="Proteomes" id="UP001054945">
    <property type="component" value="Unassembled WGS sequence"/>
</dbReference>
<dbReference type="AlphaFoldDB" id="A0AAV4SZD7"/>
<dbReference type="EMBL" id="BPLR01010460">
    <property type="protein sequence ID" value="GIY39405.1"/>
    <property type="molecule type" value="Genomic_DNA"/>
</dbReference>